<evidence type="ECO:0000256" key="2">
    <source>
        <dbReference type="ARBA" id="ARBA00022729"/>
    </source>
</evidence>
<dbReference type="InterPro" id="IPR037524">
    <property type="entry name" value="PA14/GLEYA"/>
</dbReference>
<keyword evidence="2" id="KW-0732">Signal</keyword>
<dbReference type="Pfam" id="PF07691">
    <property type="entry name" value="PA14"/>
    <property type="match status" value="1"/>
</dbReference>
<dbReference type="EMBL" id="CP012159">
    <property type="protein sequence ID" value="AKT43777.1"/>
    <property type="molecule type" value="Genomic_DNA"/>
</dbReference>
<evidence type="ECO:0000256" key="3">
    <source>
        <dbReference type="ARBA" id="ARBA00023180"/>
    </source>
</evidence>
<organism evidence="5 6">
    <name type="scientific">Chondromyces crocatus</name>
    <dbReference type="NCBI Taxonomy" id="52"/>
    <lineage>
        <taxon>Bacteria</taxon>
        <taxon>Pseudomonadati</taxon>
        <taxon>Myxococcota</taxon>
        <taxon>Polyangia</taxon>
        <taxon>Polyangiales</taxon>
        <taxon>Polyangiaceae</taxon>
        <taxon>Chondromyces</taxon>
    </lineage>
</organism>
<evidence type="ECO:0000259" key="4">
    <source>
        <dbReference type="PROSITE" id="PS51820"/>
    </source>
</evidence>
<name>A0A0K1ET07_CHOCO</name>
<evidence type="ECO:0000313" key="5">
    <source>
        <dbReference type="EMBL" id="AKT43777.1"/>
    </source>
</evidence>
<dbReference type="InterPro" id="IPR051154">
    <property type="entry name" value="Prespore-cell_inducing_factor"/>
</dbReference>
<dbReference type="InterPro" id="IPR011658">
    <property type="entry name" value="PA14_dom"/>
</dbReference>
<dbReference type="KEGG" id="ccro:CMC5_080130"/>
<dbReference type="AlphaFoldDB" id="A0A0K1ET07"/>
<comment type="similarity">
    <text evidence="1">Belongs to the prespore-cell-inducing factor family.</text>
</comment>
<accession>A0A0K1ET07</accession>
<dbReference type="GO" id="GO:0005576">
    <property type="term" value="C:extracellular region"/>
    <property type="evidence" value="ECO:0007669"/>
    <property type="project" value="TreeGrafter"/>
</dbReference>
<dbReference type="InterPro" id="IPR011874">
    <property type="entry name" value="Fibro_Slime"/>
</dbReference>
<sequence length="204" mass="22851">MLQGVVRDFSRDHPDFEYALGVDYGIVHSMLAADGKPIYAGNPTTPTTNGREHFDQWYRDVPGVNIPIPIEIPLEPIDGGLYTYDSTAFFPIDGQGFGNESLDHNFHFTLEIRTEFEYKGGEVFRFRGDDDLFTFINGRLAIDLGGVHGAMESTVDLDARAAELGITPGNRYTLDFFFAERHTTQSNFRIETSISCFTPVTPPQ</sequence>
<dbReference type="PANTHER" id="PTHR31137">
    <property type="entry name" value="PROTEIN PSIB-RELATED-RELATED"/>
    <property type="match status" value="1"/>
</dbReference>
<dbReference type="PROSITE" id="PS51820">
    <property type="entry name" value="PA14"/>
    <property type="match status" value="1"/>
</dbReference>
<dbReference type="Proteomes" id="UP000067626">
    <property type="component" value="Chromosome"/>
</dbReference>
<keyword evidence="6" id="KW-1185">Reference proteome</keyword>
<gene>
    <name evidence="5" type="primary">nlpC</name>
    <name evidence="5" type="ORF">CMC5_080130</name>
</gene>
<dbReference type="STRING" id="52.CMC5_080130"/>
<keyword evidence="3" id="KW-0325">Glycoprotein</keyword>
<feature type="domain" description="PA14" evidence="4">
    <location>
        <begin position="59"/>
        <end position="204"/>
    </location>
</feature>
<protein>
    <submittedName>
        <fullName evidence="5">Lipoprotein</fullName>
    </submittedName>
</protein>
<dbReference type="NCBIfam" id="TIGR02148">
    <property type="entry name" value="Fibro_Slime"/>
    <property type="match status" value="1"/>
</dbReference>
<evidence type="ECO:0000256" key="1">
    <source>
        <dbReference type="ARBA" id="ARBA00008709"/>
    </source>
</evidence>
<proteinExistence type="inferred from homology"/>
<reference evidence="5 6" key="1">
    <citation type="submission" date="2015-07" db="EMBL/GenBank/DDBJ databases">
        <title>Genome analysis of myxobacterium Chondromyces crocatus Cm c5 reveals a high potential for natural compound synthesis and the genetic basis for the loss of fruiting body formation.</title>
        <authorList>
            <person name="Zaburannyi N."/>
            <person name="Bunk B."/>
            <person name="Maier J."/>
            <person name="Overmann J."/>
            <person name="Mueller R."/>
        </authorList>
    </citation>
    <scope>NUCLEOTIDE SEQUENCE [LARGE SCALE GENOMIC DNA]</scope>
    <source>
        <strain evidence="5 6">Cm c5</strain>
    </source>
</reference>
<evidence type="ECO:0000313" key="6">
    <source>
        <dbReference type="Proteomes" id="UP000067626"/>
    </source>
</evidence>
<keyword evidence="5" id="KW-0449">Lipoprotein</keyword>